<dbReference type="Pfam" id="PF12320">
    <property type="entry name" value="SbcD_C"/>
    <property type="match status" value="1"/>
</dbReference>
<comment type="similarity">
    <text evidence="1 7">Belongs to the SbcD family.</text>
</comment>
<evidence type="ECO:0000259" key="10">
    <source>
        <dbReference type="Pfam" id="PF12320"/>
    </source>
</evidence>
<keyword evidence="12" id="KW-1185">Reference proteome</keyword>
<evidence type="ECO:0000256" key="3">
    <source>
        <dbReference type="ARBA" id="ARBA00013365"/>
    </source>
</evidence>
<evidence type="ECO:0000256" key="7">
    <source>
        <dbReference type="RuleBase" id="RU363069"/>
    </source>
</evidence>
<dbReference type="SUPFAM" id="SSF56300">
    <property type="entry name" value="Metallo-dependent phosphatases"/>
    <property type="match status" value="1"/>
</dbReference>
<dbReference type="InterPro" id="IPR041796">
    <property type="entry name" value="Mre11_N"/>
</dbReference>
<comment type="subunit">
    <text evidence="2 7">Heterodimer of SbcC and SbcD.</text>
</comment>
<accession>A0A8J3ETF2</accession>
<organism evidence="11 12">
    <name type="scientific">Egicoccus halophilus</name>
    <dbReference type="NCBI Taxonomy" id="1670830"/>
    <lineage>
        <taxon>Bacteria</taxon>
        <taxon>Bacillati</taxon>
        <taxon>Actinomycetota</taxon>
        <taxon>Nitriliruptoria</taxon>
        <taxon>Egicoccales</taxon>
        <taxon>Egicoccaceae</taxon>
        <taxon>Egicoccus</taxon>
    </lineage>
</organism>
<keyword evidence="7" id="KW-0233">DNA recombination</keyword>
<dbReference type="Gene3D" id="3.60.21.10">
    <property type="match status" value="1"/>
</dbReference>
<dbReference type="Proteomes" id="UP000650511">
    <property type="component" value="Unassembled WGS sequence"/>
</dbReference>
<dbReference type="GO" id="GO:0006310">
    <property type="term" value="P:DNA recombination"/>
    <property type="evidence" value="ECO:0007669"/>
    <property type="project" value="UniProtKB-KW"/>
</dbReference>
<feature type="domain" description="Calcineurin-like phosphoesterase" evidence="9">
    <location>
        <begin position="1"/>
        <end position="199"/>
    </location>
</feature>
<feature type="region of interest" description="Disordered" evidence="8">
    <location>
        <begin position="387"/>
        <end position="417"/>
    </location>
</feature>
<dbReference type="GO" id="GO:0006260">
    <property type="term" value="P:DNA replication"/>
    <property type="evidence" value="ECO:0007669"/>
    <property type="project" value="UniProtKB-KW"/>
</dbReference>
<evidence type="ECO:0000256" key="2">
    <source>
        <dbReference type="ARBA" id="ARBA00011322"/>
    </source>
</evidence>
<dbReference type="PANTHER" id="PTHR30337:SF0">
    <property type="entry name" value="NUCLEASE SBCCD SUBUNIT D"/>
    <property type="match status" value="1"/>
</dbReference>
<dbReference type="PANTHER" id="PTHR30337">
    <property type="entry name" value="COMPONENT OF ATP-DEPENDENT DSDNA EXONUCLEASE"/>
    <property type="match status" value="1"/>
</dbReference>
<gene>
    <name evidence="7 11" type="primary">sbcD</name>
    <name evidence="11" type="ORF">GCM10011354_14430</name>
</gene>
<dbReference type="InterPro" id="IPR029052">
    <property type="entry name" value="Metallo-depent_PP-like"/>
</dbReference>
<comment type="function">
    <text evidence="7">SbcCD cleaves DNA hairpin structures. These structures can inhibit DNA replication and are intermediates in certain DNA recombination reactions. The complex acts as a 3'-&gt;5' double strand exonuclease that can open hairpins. It also has a 5' single-strand endonuclease activity.</text>
</comment>
<reference evidence="11" key="1">
    <citation type="journal article" date="2014" name="Int. J. Syst. Evol. Microbiol.">
        <title>Complete genome sequence of Corynebacterium casei LMG S-19264T (=DSM 44701T), isolated from a smear-ripened cheese.</title>
        <authorList>
            <consortium name="US DOE Joint Genome Institute (JGI-PGF)"/>
            <person name="Walter F."/>
            <person name="Albersmeier A."/>
            <person name="Kalinowski J."/>
            <person name="Ruckert C."/>
        </authorList>
    </citation>
    <scope>NUCLEOTIDE SEQUENCE</scope>
    <source>
        <strain evidence="11">CGMCC 1.14988</strain>
    </source>
</reference>
<keyword evidence="4 7" id="KW-0540">Nuclease</keyword>
<dbReference type="Pfam" id="PF00149">
    <property type="entry name" value="Metallophos"/>
    <property type="match status" value="1"/>
</dbReference>
<keyword evidence="7" id="KW-0235">DNA replication</keyword>
<evidence type="ECO:0000256" key="4">
    <source>
        <dbReference type="ARBA" id="ARBA00022722"/>
    </source>
</evidence>
<keyword evidence="6 7" id="KW-0269">Exonuclease</keyword>
<keyword evidence="7" id="KW-0255">Endonuclease</keyword>
<dbReference type="AlphaFoldDB" id="A0A8J3ETF2"/>
<evidence type="ECO:0000259" key="9">
    <source>
        <dbReference type="Pfam" id="PF00149"/>
    </source>
</evidence>
<dbReference type="CDD" id="cd00840">
    <property type="entry name" value="MPP_Mre11_N"/>
    <property type="match status" value="1"/>
</dbReference>
<evidence type="ECO:0000256" key="1">
    <source>
        <dbReference type="ARBA" id="ARBA00010555"/>
    </source>
</evidence>
<comment type="caution">
    <text evidence="11">The sequence shown here is derived from an EMBL/GenBank/DDBJ whole genome shotgun (WGS) entry which is preliminary data.</text>
</comment>
<dbReference type="RefSeq" id="WP_130649322.1">
    <property type="nucleotide sequence ID" value="NZ_BMHA01000004.1"/>
</dbReference>
<dbReference type="NCBIfam" id="TIGR00619">
    <property type="entry name" value="sbcd"/>
    <property type="match status" value="1"/>
</dbReference>
<dbReference type="GO" id="GO:0004519">
    <property type="term" value="F:endonuclease activity"/>
    <property type="evidence" value="ECO:0007669"/>
    <property type="project" value="UniProtKB-KW"/>
</dbReference>
<dbReference type="GO" id="GO:0008408">
    <property type="term" value="F:3'-5' exonuclease activity"/>
    <property type="evidence" value="ECO:0007669"/>
    <property type="project" value="InterPro"/>
</dbReference>
<evidence type="ECO:0000256" key="8">
    <source>
        <dbReference type="SAM" id="MobiDB-lite"/>
    </source>
</evidence>
<dbReference type="InterPro" id="IPR050535">
    <property type="entry name" value="DNA_Repair-Maintenance_Comp"/>
</dbReference>
<name>A0A8J3ETF2_9ACTN</name>
<reference evidence="11" key="2">
    <citation type="submission" date="2020-09" db="EMBL/GenBank/DDBJ databases">
        <authorList>
            <person name="Sun Q."/>
            <person name="Zhou Y."/>
        </authorList>
    </citation>
    <scope>NUCLEOTIDE SEQUENCE</scope>
    <source>
        <strain evidence="11">CGMCC 1.14988</strain>
    </source>
</reference>
<feature type="compositionally biased region" description="Basic and acidic residues" evidence="8">
    <location>
        <begin position="387"/>
        <end position="407"/>
    </location>
</feature>
<proteinExistence type="inferred from homology"/>
<feature type="domain" description="Nuclease SbcCD subunit D C-terminal" evidence="10">
    <location>
        <begin position="282"/>
        <end position="371"/>
    </location>
</feature>
<dbReference type="InterPro" id="IPR026843">
    <property type="entry name" value="SbcD_C"/>
</dbReference>
<protein>
    <recommendedName>
        <fullName evidence="3 7">Nuclease SbcCD subunit D</fullName>
    </recommendedName>
</protein>
<dbReference type="InterPro" id="IPR004593">
    <property type="entry name" value="SbcD"/>
</dbReference>
<sequence>MRILHTSDWHVGRTVRGRSRADEHRAVLAEIAGIAHEREVDLILVAGDQFDTAAPSAESEAIVYRALLDLAATGAHVVVLAGNHDNPRRWAAVRPLLELGNVHLADRILRPDQGGVLDLPTPSGEVARVALVPFLSQRSIVTGDQLMAHDAAQQSSTYADRARRILAALTADFGSGDTVDVVAGHLTVASGEPVLGGGERQAHTIFDYVVPPQAFPATAHYVALGHLHLPHRVPGPAPTWYCGSPLHLDFGEADRGAKQVLLVEAAPDTPAKVEGVDLTAGRRMRTLRGSVEQVLARGRELGDDFVRVQLEEPPRPGLADQVRDALPQAVDVSVLRPTDDDAPGTELDAAFDAQDLRQSPVALFAEYLADQGIADPRLDRLFAELLEETIRPEPGEATSERSERGARDAPSGGREQA</sequence>
<evidence type="ECO:0000313" key="12">
    <source>
        <dbReference type="Proteomes" id="UP000650511"/>
    </source>
</evidence>
<evidence type="ECO:0000256" key="6">
    <source>
        <dbReference type="ARBA" id="ARBA00022839"/>
    </source>
</evidence>
<dbReference type="OrthoDB" id="9773856at2"/>
<evidence type="ECO:0000256" key="5">
    <source>
        <dbReference type="ARBA" id="ARBA00022801"/>
    </source>
</evidence>
<dbReference type="InterPro" id="IPR004843">
    <property type="entry name" value="Calcineurin-like_PHP"/>
</dbReference>
<evidence type="ECO:0000313" key="11">
    <source>
        <dbReference type="EMBL" id="GGI05504.1"/>
    </source>
</evidence>
<keyword evidence="5 7" id="KW-0378">Hydrolase</keyword>
<dbReference type="EMBL" id="BMHA01000004">
    <property type="protein sequence ID" value="GGI05504.1"/>
    <property type="molecule type" value="Genomic_DNA"/>
</dbReference>